<sequence length="439" mass="49339">MSEDISAVNCGGTKSENMIEEHELNSLKLLDKAVSDATKVDALQGVESVTFDNECIQSPINMIMSEPEITQYDNKKINSGTVESMMEETVINTFTPVAEDKQSCVFQIPASNEFSTIYVTSQRTSTTPVETIPEIMNKANEENYFNKIKKGNTLSTEPVPEKKIKPIYNGNELNINSDILESRLSILSVKGTTKNVLQHRRFSLPFTASECHASILKQSQRHSIQCPEDNLAPRYSYRNIFQPDLSNVECLKNLGRKELEEILEDSCNSNNLEEEENLTESGFDDKGFIYSQIYEDDNEDSPDESSVICFEDASQLSIGSNILRVSYNSDDESNIFQKENNSKNGLSRSTPEDAKQSSKNDAQHQVKANEKQSPLNLSHFDQILMIPQPASPGELIKELEETSNTYSSIQQGVSLSEFSSHSQQDMQIDESYYTENQIC</sequence>
<feature type="compositionally biased region" description="Basic and acidic residues" evidence="1">
    <location>
        <begin position="350"/>
        <end position="370"/>
    </location>
</feature>
<evidence type="ECO:0000313" key="3">
    <source>
        <dbReference type="RefSeq" id="XP_022242058.1"/>
    </source>
</evidence>
<evidence type="ECO:0000313" key="2">
    <source>
        <dbReference type="Proteomes" id="UP000694941"/>
    </source>
</evidence>
<dbReference type="RefSeq" id="XP_022242059.1">
    <property type="nucleotide sequence ID" value="XM_022386351.1"/>
</dbReference>
<evidence type="ECO:0000313" key="4">
    <source>
        <dbReference type="RefSeq" id="XP_022242059.1"/>
    </source>
</evidence>
<dbReference type="Proteomes" id="UP000694941">
    <property type="component" value="Unplaced"/>
</dbReference>
<gene>
    <name evidence="3 4 5" type="primary">LOC111085852</name>
</gene>
<organism evidence="2 5">
    <name type="scientific">Limulus polyphemus</name>
    <name type="common">Atlantic horseshoe crab</name>
    <dbReference type="NCBI Taxonomy" id="6850"/>
    <lineage>
        <taxon>Eukaryota</taxon>
        <taxon>Metazoa</taxon>
        <taxon>Ecdysozoa</taxon>
        <taxon>Arthropoda</taxon>
        <taxon>Chelicerata</taxon>
        <taxon>Merostomata</taxon>
        <taxon>Xiphosura</taxon>
        <taxon>Limulidae</taxon>
        <taxon>Limulus</taxon>
    </lineage>
</organism>
<reference evidence="3 4" key="1">
    <citation type="submission" date="2025-05" db="UniProtKB">
        <authorList>
            <consortium name="RefSeq"/>
        </authorList>
    </citation>
    <scope>IDENTIFICATION</scope>
    <source>
        <tissue evidence="3 4">Muscle</tissue>
    </source>
</reference>
<keyword evidence="2" id="KW-1185">Reference proteome</keyword>
<proteinExistence type="predicted"/>
<feature type="region of interest" description="Disordered" evidence="1">
    <location>
        <begin position="334"/>
        <end position="373"/>
    </location>
</feature>
<dbReference type="GeneID" id="111085852"/>
<accession>A0ABM1SEK5</accession>
<evidence type="ECO:0000313" key="5">
    <source>
        <dbReference type="RefSeq" id="XP_022242060.1"/>
    </source>
</evidence>
<name>A0ABM1SEK5_LIMPO</name>
<dbReference type="RefSeq" id="XP_022242060.1">
    <property type="nucleotide sequence ID" value="XM_022386352.1"/>
</dbReference>
<dbReference type="RefSeq" id="XP_022242058.1">
    <property type="nucleotide sequence ID" value="XM_022386350.1"/>
</dbReference>
<evidence type="ECO:0000256" key="1">
    <source>
        <dbReference type="SAM" id="MobiDB-lite"/>
    </source>
</evidence>
<protein>
    <submittedName>
        <fullName evidence="3 4">Uncharacterized protein LOC111085852</fullName>
    </submittedName>
</protein>
<feature type="compositionally biased region" description="Polar residues" evidence="1">
    <location>
        <begin position="334"/>
        <end position="349"/>
    </location>
</feature>